<dbReference type="Pfam" id="PF01810">
    <property type="entry name" value="LysE"/>
    <property type="match status" value="1"/>
</dbReference>
<dbReference type="Proteomes" id="UP000233491">
    <property type="component" value="Unassembled WGS sequence"/>
</dbReference>
<comment type="caution">
    <text evidence="7">The sequence shown here is derived from an EMBL/GenBank/DDBJ whole genome shotgun (WGS) entry which is preliminary data.</text>
</comment>
<keyword evidence="4 6" id="KW-1133">Transmembrane helix</keyword>
<dbReference type="RefSeq" id="WP_101289972.1">
    <property type="nucleotide sequence ID" value="NZ_FOUQ01000004.1"/>
</dbReference>
<evidence type="ECO:0000256" key="6">
    <source>
        <dbReference type="SAM" id="Phobius"/>
    </source>
</evidence>
<evidence type="ECO:0000256" key="4">
    <source>
        <dbReference type="ARBA" id="ARBA00022989"/>
    </source>
</evidence>
<dbReference type="EMBL" id="PJNW01000011">
    <property type="protein sequence ID" value="PKR88519.1"/>
    <property type="molecule type" value="Genomic_DNA"/>
</dbReference>
<dbReference type="PANTHER" id="PTHR30086">
    <property type="entry name" value="ARGININE EXPORTER PROTEIN ARGO"/>
    <property type="match status" value="1"/>
</dbReference>
<feature type="transmembrane region" description="Helical" evidence="6">
    <location>
        <begin position="187"/>
        <end position="206"/>
    </location>
</feature>
<feature type="transmembrane region" description="Helical" evidence="6">
    <location>
        <begin position="72"/>
        <end position="93"/>
    </location>
</feature>
<keyword evidence="3 6" id="KW-0812">Transmembrane</keyword>
<feature type="transmembrane region" description="Helical" evidence="6">
    <location>
        <begin position="42"/>
        <end position="66"/>
    </location>
</feature>
<comment type="subcellular location">
    <subcellularLocation>
        <location evidence="1">Cell membrane</location>
        <topology evidence="1">Multi-pass membrane protein</topology>
    </subcellularLocation>
</comment>
<dbReference type="GO" id="GO:0015171">
    <property type="term" value="F:amino acid transmembrane transporter activity"/>
    <property type="evidence" value="ECO:0007669"/>
    <property type="project" value="TreeGrafter"/>
</dbReference>
<evidence type="ECO:0000313" key="7">
    <source>
        <dbReference type="EMBL" id="PKR88519.1"/>
    </source>
</evidence>
<evidence type="ECO:0000256" key="3">
    <source>
        <dbReference type="ARBA" id="ARBA00022692"/>
    </source>
</evidence>
<keyword evidence="5 6" id="KW-0472">Membrane</keyword>
<reference evidence="7 8" key="1">
    <citation type="submission" date="2017-12" db="EMBL/GenBank/DDBJ databases">
        <title>Anaerobic carbon monoxide metabolism by Pleomorphomonas carboxyditropha sp. nov., a new mesophilic hydrogenogenic carboxidotroph.</title>
        <authorList>
            <person name="Esquivel-Elizondo S."/>
            <person name="Krajmalnik-Brown R."/>
        </authorList>
    </citation>
    <scope>NUCLEOTIDE SEQUENCE [LARGE SCALE GENOMIC DNA]</scope>
    <source>
        <strain evidence="7 8">R5-392</strain>
    </source>
</reference>
<evidence type="ECO:0000256" key="5">
    <source>
        <dbReference type="ARBA" id="ARBA00023136"/>
    </source>
</evidence>
<accession>A0A1I4STD4</accession>
<dbReference type="InterPro" id="IPR001123">
    <property type="entry name" value="LeuE-type"/>
</dbReference>
<organism evidence="7 8">
    <name type="scientific">Pleomorphomonas diazotrophica</name>
    <dbReference type="NCBI Taxonomy" id="1166257"/>
    <lineage>
        <taxon>Bacteria</taxon>
        <taxon>Pseudomonadati</taxon>
        <taxon>Pseudomonadota</taxon>
        <taxon>Alphaproteobacteria</taxon>
        <taxon>Hyphomicrobiales</taxon>
        <taxon>Pleomorphomonadaceae</taxon>
        <taxon>Pleomorphomonas</taxon>
    </lineage>
</organism>
<name>A0A1I4STD4_9HYPH</name>
<dbReference type="PANTHER" id="PTHR30086:SF21">
    <property type="entry name" value="TRANSPORT PROTEIN"/>
    <property type="match status" value="1"/>
</dbReference>
<evidence type="ECO:0000256" key="1">
    <source>
        <dbReference type="ARBA" id="ARBA00004651"/>
    </source>
</evidence>
<proteinExistence type="predicted"/>
<protein>
    <submittedName>
        <fullName evidence="7">Lysine transporter LysE</fullName>
    </submittedName>
</protein>
<gene>
    <name evidence="7" type="ORF">CXZ10_14040</name>
</gene>
<keyword evidence="2" id="KW-1003">Cell membrane</keyword>
<keyword evidence="8" id="KW-1185">Reference proteome</keyword>
<evidence type="ECO:0000313" key="8">
    <source>
        <dbReference type="Proteomes" id="UP000233491"/>
    </source>
</evidence>
<dbReference type="GO" id="GO:0005886">
    <property type="term" value="C:plasma membrane"/>
    <property type="evidence" value="ECO:0007669"/>
    <property type="project" value="UniProtKB-SubCell"/>
</dbReference>
<feature type="transmembrane region" description="Helical" evidence="6">
    <location>
        <begin position="12"/>
        <end position="30"/>
    </location>
</feature>
<sequence length="210" mass="22192">MSPYLGELAGVMAVFSFAIVAPGADTAMVMRQSLVHGRRAGILTAFGVGTSLLFHLTYTILGLGLIVSQSLLLFSVIKWAGAAYLTYMGIMALRAPAPKLPEPGAEAAAPMSDVKAFGLGFLTNALNPKPILFFLSLFSALVSHQTPALVKGGYGLVMATCLILWFSAVSCFLTMPKVRTAFSRAGLWISRVTGAVFIAFGVRLALSRAD</sequence>
<dbReference type="PIRSF" id="PIRSF006324">
    <property type="entry name" value="LeuE"/>
    <property type="match status" value="1"/>
</dbReference>
<dbReference type="OrthoDB" id="7346064at2"/>
<evidence type="ECO:0000256" key="2">
    <source>
        <dbReference type="ARBA" id="ARBA00022475"/>
    </source>
</evidence>
<dbReference type="AlphaFoldDB" id="A0A1I4STD4"/>
<feature type="transmembrane region" description="Helical" evidence="6">
    <location>
        <begin position="156"/>
        <end position="175"/>
    </location>
</feature>